<dbReference type="InterPro" id="IPR015421">
    <property type="entry name" value="PyrdxlP-dep_Trfase_major"/>
</dbReference>
<dbReference type="Pfam" id="PF01041">
    <property type="entry name" value="DegT_DnrJ_EryC1"/>
    <property type="match status" value="1"/>
</dbReference>
<dbReference type="RefSeq" id="WP_307175556.1">
    <property type="nucleotide sequence ID" value="NZ_JAUSYP010000001.1"/>
</dbReference>
<dbReference type="EMBL" id="JAUSYP010000001">
    <property type="protein sequence ID" value="MDQ0748899.1"/>
    <property type="molecule type" value="Genomic_DNA"/>
</dbReference>
<comment type="caution">
    <text evidence="7">The sequence shown here is derived from an EMBL/GenBank/DDBJ whole genome shotgun (WGS) entry which is preliminary data.</text>
</comment>
<proteinExistence type="inferred from homology"/>
<evidence type="ECO:0000256" key="4">
    <source>
        <dbReference type="ARBA" id="ARBA00022898"/>
    </source>
</evidence>
<dbReference type="Gene3D" id="3.90.1150.10">
    <property type="entry name" value="Aspartate Aminotransferase, domain 1"/>
    <property type="match status" value="1"/>
</dbReference>
<sequence length="352" mass="37660">MRFPLSQPSLGEKESENVRDAMASGWISGTGPYVSAFERSLEQRTGRTSATAVSSGTTALEIVLSALGIGAGDEVVVPALTFAAPAAAVLTVGATPVLCDITPGNWTIDPDAARALLTTRTRAVIAVDLMGHPCEYERLSELEVPIIEDAAQAHGARTRKGPTGSFGIASVFSFHVNKAITSGEGGAVLTDDPELADRVRLLTHHGMNPSRRYHHSMAGRNGRMTNLSAAVGAAQAERWDELVAGRSEVARLYRARLAGHGFSPRPAEPWASPSCWLHCVTSAERDAAVERARRSGVDARAVWPALSDLPLYRRYAPRPCVHASEVSRTAMWLPTWAHMPPEDVADVAESLL</sequence>
<accession>A0ABU0QND5</accession>
<dbReference type="PANTHER" id="PTHR30244">
    <property type="entry name" value="TRANSAMINASE"/>
    <property type="match status" value="1"/>
</dbReference>
<gene>
    <name evidence="7" type="ORF">QF034_003130</name>
</gene>
<dbReference type="PANTHER" id="PTHR30244:SF34">
    <property type="entry name" value="DTDP-4-AMINO-4,6-DIDEOXYGALACTOSE TRANSAMINASE"/>
    <property type="match status" value="1"/>
</dbReference>
<evidence type="ECO:0000256" key="3">
    <source>
        <dbReference type="ARBA" id="ARBA00022679"/>
    </source>
</evidence>
<keyword evidence="8" id="KW-1185">Reference proteome</keyword>
<dbReference type="InterPro" id="IPR015422">
    <property type="entry name" value="PyrdxlP-dep_Trfase_small"/>
</dbReference>
<dbReference type="EC" id="2.6.1.102" evidence="7"/>
<comment type="similarity">
    <text evidence="5">Belongs to the DegT/DnrJ/EryC1 family. L-glutamine:2-deoxy-scyllo-inosose/scyllo-inosose aminotransferase subfamily.</text>
</comment>
<evidence type="ECO:0000256" key="5">
    <source>
        <dbReference type="ARBA" id="ARBA00038398"/>
    </source>
</evidence>
<name>A0ABU0QND5_9ACTN</name>
<dbReference type="PIRSF" id="PIRSF000390">
    <property type="entry name" value="PLP_StrS"/>
    <property type="match status" value="1"/>
</dbReference>
<evidence type="ECO:0000256" key="2">
    <source>
        <dbReference type="ARBA" id="ARBA00022576"/>
    </source>
</evidence>
<organism evidence="7 8">
    <name type="scientific">Streptomyces africanus</name>
    <dbReference type="NCBI Taxonomy" id="231024"/>
    <lineage>
        <taxon>Bacteria</taxon>
        <taxon>Bacillati</taxon>
        <taxon>Actinomycetota</taxon>
        <taxon>Actinomycetes</taxon>
        <taxon>Kitasatosporales</taxon>
        <taxon>Streptomycetaceae</taxon>
        <taxon>Streptomyces</taxon>
    </lineage>
</organism>
<reference evidence="7 8" key="1">
    <citation type="submission" date="2023-07" db="EMBL/GenBank/DDBJ databases">
        <title>Comparative genomics of wheat-associated soil bacteria to identify genetic determinants of phenazine resistance.</title>
        <authorList>
            <person name="Mouncey N."/>
        </authorList>
    </citation>
    <scope>NUCLEOTIDE SEQUENCE [LARGE SCALE GENOMIC DNA]</scope>
    <source>
        <strain evidence="7 8">B3I12</strain>
    </source>
</reference>
<evidence type="ECO:0000313" key="8">
    <source>
        <dbReference type="Proteomes" id="UP001232755"/>
    </source>
</evidence>
<dbReference type="SUPFAM" id="SSF53383">
    <property type="entry name" value="PLP-dependent transferases"/>
    <property type="match status" value="1"/>
</dbReference>
<protein>
    <submittedName>
        <fullName evidence="7">Perosamine synthetase</fullName>
        <ecNumber evidence="7">2.6.1.102</ecNumber>
    </submittedName>
</protein>
<evidence type="ECO:0000256" key="6">
    <source>
        <dbReference type="RuleBase" id="RU004508"/>
    </source>
</evidence>
<dbReference type="InterPro" id="IPR000653">
    <property type="entry name" value="DegT/StrS_aminotransferase"/>
</dbReference>
<evidence type="ECO:0000313" key="7">
    <source>
        <dbReference type="EMBL" id="MDQ0748899.1"/>
    </source>
</evidence>
<keyword evidence="4 6" id="KW-0663">Pyridoxal phosphate</keyword>
<dbReference type="InterPro" id="IPR015424">
    <property type="entry name" value="PyrdxlP-dep_Trfase"/>
</dbReference>
<dbReference type="Proteomes" id="UP001232755">
    <property type="component" value="Unassembled WGS sequence"/>
</dbReference>
<dbReference type="GO" id="GO:0102933">
    <property type="term" value="F:GDP-4-dehydro-6-deoxy-D-mannose-4-aminotransferase activity"/>
    <property type="evidence" value="ECO:0007669"/>
    <property type="project" value="UniProtKB-EC"/>
</dbReference>
<dbReference type="CDD" id="cd00616">
    <property type="entry name" value="AHBA_syn"/>
    <property type="match status" value="1"/>
</dbReference>
<keyword evidence="3 7" id="KW-0808">Transferase</keyword>
<comment type="cofactor">
    <cofactor evidence="1">
        <name>pyridoxal 5'-phosphate</name>
        <dbReference type="ChEBI" id="CHEBI:597326"/>
    </cofactor>
</comment>
<dbReference type="Gene3D" id="3.40.640.10">
    <property type="entry name" value="Type I PLP-dependent aspartate aminotransferase-like (Major domain)"/>
    <property type="match status" value="1"/>
</dbReference>
<keyword evidence="2 7" id="KW-0032">Aminotransferase</keyword>
<evidence type="ECO:0000256" key="1">
    <source>
        <dbReference type="ARBA" id="ARBA00001933"/>
    </source>
</evidence>